<dbReference type="AlphaFoldDB" id="A0A7M3MG29"/>
<organism evidence="1 2">
    <name type="scientific">Oceanidesulfovibrio indonesiensis</name>
    <dbReference type="NCBI Taxonomy" id="54767"/>
    <lineage>
        <taxon>Bacteria</taxon>
        <taxon>Pseudomonadati</taxon>
        <taxon>Thermodesulfobacteriota</taxon>
        <taxon>Desulfovibrionia</taxon>
        <taxon>Desulfovibrionales</taxon>
        <taxon>Desulfovibrionaceae</taxon>
        <taxon>Oceanidesulfovibrio</taxon>
    </lineage>
</organism>
<comment type="caution">
    <text evidence="1">The sequence shown here is derived from an EMBL/GenBank/DDBJ whole genome shotgun (WGS) entry which is preliminary data.</text>
</comment>
<keyword evidence="2" id="KW-1185">Reference proteome</keyword>
<evidence type="ECO:0000313" key="1">
    <source>
        <dbReference type="EMBL" id="TVM17713.1"/>
    </source>
</evidence>
<name>A0A7M3MG29_9BACT</name>
<protein>
    <submittedName>
        <fullName evidence="1">Uncharacterized protein</fullName>
    </submittedName>
</protein>
<gene>
    <name evidence="1" type="ORF">DPQ33_08750</name>
</gene>
<proteinExistence type="predicted"/>
<accession>A0A7M3MG29</accession>
<evidence type="ECO:0000313" key="2">
    <source>
        <dbReference type="Proteomes" id="UP000448292"/>
    </source>
</evidence>
<dbReference type="EMBL" id="QMIE01000006">
    <property type="protein sequence ID" value="TVM17713.1"/>
    <property type="molecule type" value="Genomic_DNA"/>
</dbReference>
<dbReference type="Proteomes" id="UP000448292">
    <property type="component" value="Unassembled WGS sequence"/>
</dbReference>
<sequence>MLTAISQGVRTLIARPMWLSGLDHMTCSDQVHRAGWARFCADQLDSPSAVEVSARIQRWLRL</sequence>
<reference evidence="1 2" key="1">
    <citation type="submission" date="2018-06" db="EMBL/GenBank/DDBJ databases">
        <title>Complete genome of Desulfovibrio indonesiensis P37SLT.</title>
        <authorList>
            <person name="Crispim J.S."/>
            <person name="Vidigal P.M.P."/>
            <person name="Silva L.C.F."/>
            <person name="Laguardia C.N."/>
            <person name="Araujo L.C."/>
            <person name="Dias R.S."/>
            <person name="Sousa M.P."/>
            <person name="Paula S.O."/>
            <person name="Silva C."/>
        </authorList>
    </citation>
    <scope>NUCLEOTIDE SEQUENCE [LARGE SCALE GENOMIC DNA]</scope>
    <source>
        <strain evidence="1 2">P37SLT</strain>
    </source>
</reference>